<dbReference type="GO" id="GO:0046872">
    <property type="term" value="F:metal ion binding"/>
    <property type="evidence" value="ECO:0007669"/>
    <property type="project" value="UniProtKB-KW"/>
</dbReference>
<evidence type="ECO:0000256" key="7">
    <source>
        <dbReference type="ARBA" id="ARBA00022723"/>
    </source>
</evidence>
<dbReference type="PANTHER" id="PTHR34448">
    <property type="entry name" value="AMINOPEPTIDASE"/>
    <property type="match status" value="1"/>
</dbReference>
<dbReference type="SUPFAM" id="SSF144052">
    <property type="entry name" value="Thermophilic metalloprotease-like"/>
    <property type="match status" value="1"/>
</dbReference>
<keyword evidence="6" id="KW-0645">Protease</keyword>
<evidence type="ECO:0000256" key="8">
    <source>
        <dbReference type="ARBA" id="ARBA00022801"/>
    </source>
</evidence>
<dbReference type="GO" id="GO:0004177">
    <property type="term" value="F:aminopeptidase activity"/>
    <property type="evidence" value="ECO:0007669"/>
    <property type="project" value="UniProtKB-KW"/>
</dbReference>
<evidence type="ECO:0000256" key="4">
    <source>
        <dbReference type="ARBA" id="ARBA00008236"/>
    </source>
</evidence>
<name>A0A017RSV3_9CLOT</name>
<comment type="cofactor">
    <cofactor evidence="2">
        <name>Mg(2+)</name>
        <dbReference type="ChEBI" id="CHEBI:18420"/>
    </cofactor>
</comment>
<keyword evidence="7" id="KW-0479">Metal-binding</keyword>
<dbReference type="InterPro" id="IPR035097">
    <property type="entry name" value="M29_N-terminal"/>
</dbReference>
<dbReference type="MEROPS" id="M29.002"/>
<dbReference type="PANTHER" id="PTHR34448:SF3">
    <property type="entry name" value="AMINOPEPTIDASE AMPS"/>
    <property type="match status" value="1"/>
</dbReference>
<dbReference type="RefSeq" id="WP_035380938.1">
    <property type="nucleotide sequence ID" value="NZ_AZQP01000040.1"/>
</dbReference>
<evidence type="ECO:0000256" key="3">
    <source>
        <dbReference type="ARBA" id="ARBA00001947"/>
    </source>
</evidence>
<dbReference type="Proteomes" id="UP000019681">
    <property type="component" value="Unassembled WGS sequence"/>
</dbReference>
<gene>
    <name evidence="10" type="ORF">Q428_11630</name>
</gene>
<accession>A0A017RSV3</accession>
<evidence type="ECO:0000256" key="5">
    <source>
        <dbReference type="ARBA" id="ARBA00022438"/>
    </source>
</evidence>
<evidence type="ECO:0000256" key="1">
    <source>
        <dbReference type="ARBA" id="ARBA00001941"/>
    </source>
</evidence>
<comment type="similarity">
    <text evidence="4">Belongs to the peptidase M29 family.</text>
</comment>
<dbReference type="GO" id="GO:0008237">
    <property type="term" value="F:metallopeptidase activity"/>
    <property type="evidence" value="ECO:0007669"/>
    <property type="project" value="UniProtKB-KW"/>
</dbReference>
<keyword evidence="8" id="KW-0378">Hydrolase</keyword>
<dbReference type="AlphaFoldDB" id="A0A017RSV3"/>
<organism evidence="10 11">
    <name type="scientific">Fervidicella metallireducens AeB</name>
    <dbReference type="NCBI Taxonomy" id="1403537"/>
    <lineage>
        <taxon>Bacteria</taxon>
        <taxon>Bacillati</taxon>
        <taxon>Bacillota</taxon>
        <taxon>Clostridia</taxon>
        <taxon>Eubacteriales</taxon>
        <taxon>Clostridiaceae</taxon>
        <taxon>Fervidicella</taxon>
    </lineage>
</organism>
<evidence type="ECO:0000313" key="11">
    <source>
        <dbReference type="Proteomes" id="UP000019681"/>
    </source>
</evidence>
<comment type="cofactor">
    <cofactor evidence="1">
        <name>Co(2+)</name>
        <dbReference type="ChEBI" id="CHEBI:48828"/>
    </cofactor>
</comment>
<dbReference type="EMBL" id="AZQP01000040">
    <property type="protein sequence ID" value="EYE87737.1"/>
    <property type="molecule type" value="Genomic_DNA"/>
</dbReference>
<keyword evidence="5" id="KW-0031">Aminopeptidase</keyword>
<evidence type="ECO:0000256" key="6">
    <source>
        <dbReference type="ARBA" id="ARBA00022670"/>
    </source>
</evidence>
<dbReference type="PRINTS" id="PR00919">
    <property type="entry name" value="THERMOPTASE"/>
</dbReference>
<sequence length="410" mass="45906">MNKDELLKRYARLAVKTGINIQKGQKLVISSPIECASFARMIAETAFDEGAGDVIISWGDELFSKIRFMKAPDEAFLEMPEWQKLFFNSYAKEGAAFLSISASDPGLMREVNPERIAKSQKVRQLALKEYYERLMSNKNAWSIISIPTAGWATKVFPGLSEDEAVEKLWEAIFKIVRVDQEDPVSAWNEHKENLKKNMNFLNSHNFRYLHFKNSLGTDLRIELPENHLWVGGAEETAAGYDFIANMPTEEVFTMPLKTGVNGKVVSSLPLNYGGNLIENFSLTFKNGRIVDFSAEKGYDTLKHLIETDEGSHYLGEVALVPYDSPISNSGIIFFNTLYDENASCHLAIGRAYSLCLKNGENMSSEELEKAGANQSLAHVDFMIGTSDLDVTGTTYDSLEIPVFKNGNWAV</sequence>
<proteinExistence type="inferred from homology"/>
<reference evidence="10 11" key="1">
    <citation type="journal article" date="2014" name="Genome Announc.">
        <title>Draft Genome Sequence of Fervidicella metallireducens Strain AeBT, an Iron-Reducing Thermoanaerobe from the Great Artesian Basin.</title>
        <authorList>
            <person name="Patel B.K."/>
        </authorList>
    </citation>
    <scope>NUCLEOTIDE SEQUENCE [LARGE SCALE GENOMIC DNA]</scope>
    <source>
        <strain evidence="10 11">AeB</strain>
    </source>
</reference>
<keyword evidence="9" id="KW-0482">Metalloprotease</keyword>
<evidence type="ECO:0000256" key="2">
    <source>
        <dbReference type="ARBA" id="ARBA00001946"/>
    </source>
</evidence>
<protein>
    <submittedName>
        <fullName evidence="10">Peptidase M29</fullName>
    </submittedName>
</protein>
<dbReference type="Gene3D" id="3.40.1830.10">
    <property type="entry name" value="Thermophilic metalloprotease (M29)"/>
    <property type="match status" value="1"/>
</dbReference>
<dbReference type="Pfam" id="PF02073">
    <property type="entry name" value="Peptidase_M29"/>
    <property type="match status" value="1"/>
</dbReference>
<evidence type="ECO:0000313" key="10">
    <source>
        <dbReference type="EMBL" id="EYE87737.1"/>
    </source>
</evidence>
<comment type="cofactor">
    <cofactor evidence="3">
        <name>Zn(2+)</name>
        <dbReference type="ChEBI" id="CHEBI:29105"/>
    </cofactor>
</comment>
<comment type="caution">
    <text evidence="10">The sequence shown here is derived from an EMBL/GenBank/DDBJ whole genome shotgun (WGS) entry which is preliminary data.</text>
</comment>
<dbReference type="GO" id="GO:0006508">
    <property type="term" value="P:proteolysis"/>
    <property type="evidence" value="ECO:0007669"/>
    <property type="project" value="UniProtKB-KW"/>
</dbReference>
<keyword evidence="11" id="KW-1185">Reference proteome</keyword>
<dbReference type="InterPro" id="IPR000787">
    <property type="entry name" value="Peptidase_M29"/>
</dbReference>
<dbReference type="OrthoDB" id="9803993at2"/>
<dbReference type="InterPro" id="IPR052170">
    <property type="entry name" value="M29_Exopeptidase"/>
</dbReference>
<evidence type="ECO:0000256" key="9">
    <source>
        <dbReference type="ARBA" id="ARBA00023049"/>
    </source>
</evidence>